<accession>A0A2P2N2L6</accession>
<name>A0A2P2N2L6_RHIMU</name>
<organism evidence="1">
    <name type="scientific">Rhizophora mucronata</name>
    <name type="common">Asiatic mangrove</name>
    <dbReference type="NCBI Taxonomy" id="61149"/>
    <lineage>
        <taxon>Eukaryota</taxon>
        <taxon>Viridiplantae</taxon>
        <taxon>Streptophyta</taxon>
        <taxon>Embryophyta</taxon>
        <taxon>Tracheophyta</taxon>
        <taxon>Spermatophyta</taxon>
        <taxon>Magnoliopsida</taxon>
        <taxon>eudicotyledons</taxon>
        <taxon>Gunneridae</taxon>
        <taxon>Pentapetalae</taxon>
        <taxon>rosids</taxon>
        <taxon>fabids</taxon>
        <taxon>Malpighiales</taxon>
        <taxon>Rhizophoraceae</taxon>
        <taxon>Rhizophora</taxon>
    </lineage>
</organism>
<sequence>MILNSWTGGKTIKWFSYLATAAT</sequence>
<reference evidence="1" key="1">
    <citation type="submission" date="2018-02" db="EMBL/GenBank/DDBJ databases">
        <title>Rhizophora mucronata_Transcriptome.</title>
        <authorList>
            <person name="Meera S.P."/>
            <person name="Sreeshan A."/>
            <person name="Augustine A."/>
        </authorList>
    </citation>
    <scope>NUCLEOTIDE SEQUENCE</scope>
    <source>
        <tissue evidence="1">Leaf</tissue>
    </source>
</reference>
<dbReference type="EMBL" id="GGEC01056221">
    <property type="protein sequence ID" value="MBX36705.1"/>
    <property type="molecule type" value="Transcribed_RNA"/>
</dbReference>
<dbReference type="AlphaFoldDB" id="A0A2P2N2L6"/>
<proteinExistence type="predicted"/>
<protein>
    <submittedName>
        <fullName evidence="1">Uncharacterized protein</fullName>
    </submittedName>
</protein>
<evidence type="ECO:0000313" key="1">
    <source>
        <dbReference type="EMBL" id="MBX36705.1"/>
    </source>
</evidence>